<proteinExistence type="predicted"/>
<gene>
    <name evidence="2" type="ORF">BG57_28355</name>
    <name evidence="1" type="ORF">GCM10010985_59860</name>
</gene>
<name>A0A069NMB5_9BURK</name>
<evidence type="ECO:0000313" key="1">
    <source>
        <dbReference type="EMBL" id="GGD97108.1"/>
    </source>
</evidence>
<evidence type="ECO:0000313" key="2">
    <source>
        <dbReference type="EMBL" id="KDR26136.1"/>
    </source>
</evidence>
<protein>
    <submittedName>
        <fullName evidence="2">Uncharacterized protein</fullName>
    </submittedName>
</protein>
<reference evidence="2 3" key="2">
    <citation type="submission" date="2014-03" db="EMBL/GenBank/DDBJ databases">
        <title>Draft Genome Sequences of Four Burkholderia Strains.</title>
        <authorList>
            <person name="Liu X.Y."/>
            <person name="Li C.X."/>
            <person name="Xu J.H."/>
        </authorList>
    </citation>
    <scope>NUCLEOTIDE SEQUENCE [LARGE SCALE GENOMIC DNA]</scope>
    <source>
        <strain evidence="2 3">R27</strain>
    </source>
</reference>
<dbReference type="Proteomes" id="UP000027439">
    <property type="component" value="Unassembled WGS sequence"/>
</dbReference>
<dbReference type="EMBL" id="BMEG01000018">
    <property type="protein sequence ID" value="GGD97108.1"/>
    <property type="molecule type" value="Genomic_DNA"/>
</dbReference>
<reference evidence="4" key="3">
    <citation type="journal article" date="2019" name="Int. J. Syst. Evol. Microbiol.">
        <title>The Global Catalogue of Microorganisms (GCM) 10K type strain sequencing project: providing services to taxonomists for standard genome sequencing and annotation.</title>
        <authorList>
            <consortium name="The Broad Institute Genomics Platform"/>
            <consortium name="The Broad Institute Genome Sequencing Center for Infectious Disease"/>
            <person name="Wu L."/>
            <person name="Ma J."/>
        </authorList>
    </citation>
    <scope>NUCLEOTIDE SEQUENCE [LARGE SCALE GENOMIC DNA]</scope>
    <source>
        <strain evidence="4">CGMCC 1.11013</strain>
    </source>
</reference>
<dbReference type="STRING" id="1071679.BG57_28355"/>
<dbReference type="RefSeq" id="WP_035970400.1">
    <property type="nucleotide sequence ID" value="NZ_BMEG01000018.1"/>
</dbReference>
<reference evidence="1" key="4">
    <citation type="submission" date="2024-05" db="EMBL/GenBank/DDBJ databases">
        <authorList>
            <person name="Sun Q."/>
            <person name="Zhou Y."/>
        </authorList>
    </citation>
    <scope>NUCLEOTIDE SEQUENCE</scope>
    <source>
        <strain evidence="1">CGMCC 1.11013</strain>
    </source>
</reference>
<organism evidence="2 3">
    <name type="scientific">Caballeronia grimmiae</name>
    <dbReference type="NCBI Taxonomy" id="1071679"/>
    <lineage>
        <taxon>Bacteria</taxon>
        <taxon>Pseudomonadati</taxon>
        <taxon>Pseudomonadota</taxon>
        <taxon>Betaproteobacteria</taxon>
        <taxon>Burkholderiales</taxon>
        <taxon>Burkholderiaceae</taxon>
        <taxon>Caballeronia</taxon>
    </lineage>
</organism>
<dbReference type="Proteomes" id="UP000597138">
    <property type="component" value="Unassembled WGS sequence"/>
</dbReference>
<sequence>MSNAASALIWIDAVAGGGRVEIYSREVSKADALRMFASASSDTRAFEEDLTDWVATEIIGDVLYAGYFCPKSKGLDEEKQVSFALVHACEAISKHFGIDAMAFRIDPSSIAFTETRRGINATATVVSDEGIRIGEVDDIAERIVADVTFVSAAARSAFVGEARRVNPVVFGRTDHNDDIYASEYARALLATAEQVMLTRI</sequence>
<dbReference type="OrthoDB" id="9132881at2"/>
<dbReference type="EMBL" id="JFHE01000060">
    <property type="protein sequence ID" value="KDR26136.1"/>
    <property type="molecule type" value="Genomic_DNA"/>
</dbReference>
<evidence type="ECO:0000313" key="3">
    <source>
        <dbReference type="Proteomes" id="UP000027439"/>
    </source>
</evidence>
<dbReference type="AlphaFoldDB" id="A0A069NMB5"/>
<reference evidence="1" key="1">
    <citation type="journal article" date="2014" name="Int. J. Syst. Evol. Microbiol.">
        <title>Complete genome of a new Firmicutes species belonging to the dominant human colonic microbiota ('Ruminococcus bicirculans') reveals two chromosomes and a selective capacity to utilize plant glucans.</title>
        <authorList>
            <consortium name="NISC Comparative Sequencing Program"/>
            <person name="Wegmann U."/>
            <person name="Louis P."/>
            <person name="Goesmann A."/>
            <person name="Henrissat B."/>
            <person name="Duncan S.H."/>
            <person name="Flint H.J."/>
        </authorList>
    </citation>
    <scope>NUCLEOTIDE SEQUENCE</scope>
    <source>
        <strain evidence="1">CGMCC 1.11013</strain>
    </source>
</reference>
<accession>A0A069NMB5</accession>
<dbReference type="eggNOG" id="ENOG5030WXS">
    <property type="taxonomic scope" value="Bacteria"/>
</dbReference>
<keyword evidence="4" id="KW-1185">Reference proteome</keyword>
<comment type="caution">
    <text evidence="2">The sequence shown here is derived from an EMBL/GenBank/DDBJ whole genome shotgun (WGS) entry which is preliminary data.</text>
</comment>
<evidence type="ECO:0000313" key="4">
    <source>
        <dbReference type="Proteomes" id="UP000597138"/>
    </source>
</evidence>